<dbReference type="CDD" id="cd04301">
    <property type="entry name" value="NAT_SF"/>
    <property type="match status" value="1"/>
</dbReference>
<dbReference type="SUPFAM" id="SSF55729">
    <property type="entry name" value="Acyl-CoA N-acyltransferases (Nat)"/>
    <property type="match status" value="1"/>
</dbReference>
<reference evidence="2 3" key="1">
    <citation type="submission" date="2018-08" db="EMBL/GenBank/DDBJ databases">
        <title>Draft genome sequence of Psychrilyobacter sp. strain SD5 isolated from Black Sea water.</title>
        <authorList>
            <person name="Yadav S."/>
            <person name="Villanueva L."/>
            <person name="Damste J.S.S."/>
        </authorList>
    </citation>
    <scope>NUCLEOTIDE SEQUENCE [LARGE SCALE GENOMIC DNA]</scope>
    <source>
        <strain evidence="2 3">SD5</strain>
    </source>
</reference>
<protein>
    <submittedName>
        <fullName evidence="2">GNAT family N-acetyltransferase</fullName>
    </submittedName>
</protein>
<sequence>MEYRELKVNDIHISLFNNFERRQVVTKRLEQVDGEWNEIDFNFVDDWEEDEYTFLIKCLQNTDKTGGVVIGVFWKNQLKGFASAESKLFGSKQEYIDLSCIHISNDMRGRGIGKVLFGYVTSWAKKQGAKKLYISSHSAVETQAFYNKLGCVDAVEINKKHAEEEPYDRQLEFVL</sequence>
<evidence type="ECO:0000313" key="2">
    <source>
        <dbReference type="EMBL" id="REI40790.1"/>
    </source>
</evidence>
<gene>
    <name evidence="2" type="ORF">DYH56_09930</name>
</gene>
<dbReference type="InterPro" id="IPR000182">
    <property type="entry name" value="GNAT_dom"/>
</dbReference>
<dbReference type="Pfam" id="PF00583">
    <property type="entry name" value="Acetyltransf_1"/>
    <property type="match status" value="1"/>
</dbReference>
<dbReference type="InterPro" id="IPR016181">
    <property type="entry name" value="Acyl_CoA_acyltransferase"/>
</dbReference>
<dbReference type="RefSeq" id="WP_114642711.1">
    <property type="nucleotide sequence ID" value="NZ_JAACIO010000018.1"/>
</dbReference>
<feature type="domain" description="N-acetyltransferase" evidence="1">
    <location>
        <begin position="1"/>
        <end position="172"/>
    </location>
</feature>
<evidence type="ECO:0000313" key="3">
    <source>
        <dbReference type="Proteomes" id="UP000263486"/>
    </source>
</evidence>
<evidence type="ECO:0000259" key="1">
    <source>
        <dbReference type="PROSITE" id="PS51186"/>
    </source>
</evidence>
<name>A0ABX9KGD0_9FUSO</name>
<keyword evidence="3" id="KW-1185">Reference proteome</keyword>
<comment type="caution">
    <text evidence="2">The sequence shown here is derived from an EMBL/GenBank/DDBJ whole genome shotgun (WGS) entry which is preliminary data.</text>
</comment>
<dbReference type="EMBL" id="QUAJ01000016">
    <property type="protein sequence ID" value="REI40790.1"/>
    <property type="molecule type" value="Genomic_DNA"/>
</dbReference>
<dbReference type="PROSITE" id="PS51186">
    <property type="entry name" value="GNAT"/>
    <property type="match status" value="1"/>
</dbReference>
<dbReference type="Gene3D" id="3.40.630.30">
    <property type="match status" value="1"/>
</dbReference>
<accession>A0ABX9KGD0</accession>
<dbReference type="Proteomes" id="UP000263486">
    <property type="component" value="Unassembled WGS sequence"/>
</dbReference>
<organism evidence="2 3">
    <name type="scientific">Psychrilyobacter piezotolerans</name>
    <dbReference type="NCBI Taxonomy" id="2293438"/>
    <lineage>
        <taxon>Bacteria</taxon>
        <taxon>Fusobacteriati</taxon>
        <taxon>Fusobacteriota</taxon>
        <taxon>Fusobacteriia</taxon>
        <taxon>Fusobacteriales</taxon>
        <taxon>Fusobacteriaceae</taxon>
        <taxon>Psychrilyobacter</taxon>
    </lineage>
</organism>
<proteinExistence type="predicted"/>